<evidence type="ECO:0000256" key="7">
    <source>
        <dbReference type="ARBA" id="ARBA00023049"/>
    </source>
</evidence>
<dbReference type="InterPro" id="IPR008701">
    <property type="entry name" value="NPP1"/>
</dbReference>
<keyword evidence="10" id="KW-0472">Membrane</keyword>
<evidence type="ECO:0000256" key="2">
    <source>
        <dbReference type="ARBA" id="ARBA00022670"/>
    </source>
</evidence>
<dbReference type="RefSeq" id="WP_153292616.1">
    <property type="nucleotide sequence ID" value="NZ_CP045643.1"/>
</dbReference>
<dbReference type="InterPro" id="IPR050728">
    <property type="entry name" value="Zinc_Metalloprotease_M4"/>
</dbReference>
<dbReference type="PRINTS" id="PR00730">
    <property type="entry name" value="THERMOLYSIN"/>
</dbReference>
<sequence length="1488" mass="156659">MQLALRVVTAHSSAYFDVLVAKHLAPDISGTVAALVAGSGVPVEWRMAPFSGSITAPWVFEHRSELLLIGIGPLLGTAALGWFVAATARALAFPKWPLLAASAGSYAALAGIAQVATSDPGSTAAMELSTSTAWAVAAAAGWALAVGGAIVRFYPAAGQRSPRDAGAARQRAVRATAVTAAVAVVASVLSATTATAAPAHPRPLPKWRASGVSDALKKLQRESGHKLHVTSNPQTGTPSTLGSLRSRLTGRDVPAWLHTHAKLFGVTDTDGMLSTVTGRVQLPDSTGAHHVWYDQSIHGVPVYNARLGVHLDRGNTAVTAVTNGLRPDLIPPASTVPTVGRKAAVAVAGKAMRHAKTVASPSLVVYPGSPKQGFKSPSALTWQVDLMDQSGFSERIFVDALHTGVIVGVQPLTETATAAVPDPPRALLQNATRDDLTWQPDLDYDTNSCYNVPAIGPDGTFSEGLDHNNTTSSADCRDQSDLDNTNAYSRQRCNSGWCVYLYDYYFEKDVAVENVADAGGHVHDWEHIAVWVKDHQAQYVSTSAHGEYHVHPASEVRWDGTHPKVVYQKEGGTTHDFRLANANDEPPENHYHNWRRSTLVSYNGFPSGLRDKLYVHNFDHASMGTKDSAFADNLGKAIPITLNPPGQLFPFDFDRDEGSPGNLGLDRRVWDMKNQQNYFAAQQVRTEGAAPSHDNDADDAYDQSGVVYNFFKNKFGRNSIDGSGMALQSYVHYSTNYINANWNGAYMTYGDGMLSQDVSGHEMTHGITQNTAGLQYSFQSGALNESISDFFGEMTERAAKGQNDWLVGSNMKVHAPFRSMADPAAYGQPASMGQYEATCLDNGGVHKNSGIPNHAFYRMSALMGPDTTTNIVWRALTQYLSPTSTFADAETAMVTAASDLYGGTSLQTSVTNSVWTSDAGITPSTPDTRPTECAGGIISCSTLGQIYENSGALKADGAALEDVAGSLIHMYEIGTITDSPAVTYYEKLFLDNRSDVDRALHLQGPLLDQFVQTVQAWSPVFKAVGTDKADTVIMTQAQIDSAGALIDAMVTAANEQGKTHLAQLLPEEWGRIGAQHLVGLSVTGGIHYLDTVVGQVPTPTPGQAAPSLASTFNNVSVTQDTATDAGDFDGGGASLSAQALAKAGVTPGSKVSHGGLALDWPATAGSGRPDNTVANGQTITLNGTSDTLGFLVSASYGPAGGKGYVFYSDGTSQQYSLSSPDWFGGDGDVAVSTSYQNRYGNETYQGSAYVYYVGVPLQSGKTPVSVQLPDVGAAAAEHKPTLHIHSMGLGKAATDLESAFNNVAVTQDNGTDLGDFDGGGASFSAQALAAAGVTAGSTATHAGLTLTWPSTAGKADTSGLGSFGEPDNAVASGQTIAVDQPQGNTLGFLVSASYGPAGGEGTVRYSDGTSQKFSLSSPDWFGGDGDVAVSTSYQNRYGNETYQGSAYVYYVGVSLQSGKTPVSVQLPDVSAAAAEHKPTLHVFAMTRG</sequence>
<feature type="transmembrane region" description="Helical" evidence="10">
    <location>
        <begin position="175"/>
        <end position="197"/>
    </location>
</feature>
<evidence type="ECO:0000256" key="6">
    <source>
        <dbReference type="ARBA" id="ARBA00022833"/>
    </source>
</evidence>
<keyword evidence="10" id="KW-0812">Transmembrane</keyword>
<dbReference type="InterPro" id="IPR027268">
    <property type="entry name" value="Peptidase_M4/M1_CTD_sf"/>
</dbReference>
<feature type="domain" description="Peptidase M4" evidence="11">
    <location>
        <begin position="669"/>
        <end position="769"/>
    </location>
</feature>
<dbReference type="InterPro" id="IPR001570">
    <property type="entry name" value="Peptidase_M4_C_domain"/>
</dbReference>
<dbReference type="CDD" id="cd09597">
    <property type="entry name" value="M4_TLP"/>
    <property type="match status" value="1"/>
</dbReference>
<proteinExistence type="inferred from homology"/>
<evidence type="ECO:0000256" key="4">
    <source>
        <dbReference type="ARBA" id="ARBA00022729"/>
    </source>
</evidence>
<feature type="domain" description="FTP" evidence="13">
    <location>
        <begin position="284"/>
        <end position="316"/>
    </location>
</feature>
<evidence type="ECO:0000256" key="1">
    <source>
        <dbReference type="ARBA" id="ARBA00009388"/>
    </source>
</evidence>
<dbReference type="Pfam" id="PF07504">
    <property type="entry name" value="FTP"/>
    <property type="match status" value="1"/>
</dbReference>
<keyword evidence="15" id="KW-1185">Reference proteome</keyword>
<evidence type="ECO:0000256" key="5">
    <source>
        <dbReference type="ARBA" id="ARBA00022801"/>
    </source>
</evidence>
<keyword evidence="10" id="KW-1133">Transmembrane helix</keyword>
<comment type="similarity">
    <text evidence="1">Belongs to the peptidase M4 family.</text>
</comment>
<dbReference type="InterPro" id="IPR011096">
    <property type="entry name" value="FTP_domain"/>
</dbReference>
<dbReference type="Proteomes" id="UP000326179">
    <property type="component" value="Chromosome"/>
</dbReference>
<feature type="domain" description="Peptidase M4 C-terminal" evidence="12">
    <location>
        <begin position="772"/>
        <end position="916"/>
    </location>
</feature>
<dbReference type="Pfam" id="PF01447">
    <property type="entry name" value="Peptidase_M4"/>
    <property type="match status" value="1"/>
</dbReference>
<dbReference type="GO" id="GO:0046872">
    <property type="term" value="F:metal ion binding"/>
    <property type="evidence" value="ECO:0007669"/>
    <property type="project" value="UniProtKB-KW"/>
</dbReference>
<dbReference type="PANTHER" id="PTHR33794">
    <property type="entry name" value="BACILLOLYSIN"/>
    <property type="match status" value="1"/>
</dbReference>
<feature type="transmembrane region" description="Helical" evidence="10">
    <location>
        <begin position="66"/>
        <end position="84"/>
    </location>
</feature>
<feature type="active site" evidence="8">
    <location>
        <position position="762"/>
    </location>
</feature>
<evidence type="ECO:0000256" key="8">
    <source>
        <dbReference type="PIRSR" id="PIRSR623612-1"/>
    </source>
</evidence>
<feature type="transmembrane region" description="Helical" evidence="10">
    <location>
        <begin position="96"/>
        <end position="113"/>
    </location>
</feature>
<organism evidence="14 15">
    <name type="scientific">Streptomyces fagopyri</name>
    <dbReference type="NCBI Taxonomy" id="2662397"/>
    <lineage>
        <taxon>Bacteria</taxon>
        <taxon>Bacillati</taxon>
        <taxon>Actinomycetota</taxon>
        <taxon>Actinomycetes</taxon>
        <taxon>Kitasatosporales</taxon>
        <taxon>Streptomycetaceae</taxon>
        <taxon>Streptomyces</taxon>
    </lineage>
</organism>
<dbReference type="EMBL" id="CP045643">
    <property type="protein sequence ID" value="QFZ78441.1"/>
    <property type="molecule type" value="Genomic_DNA"/>
</dbReference>
<dbReference type="Gene3D" id="1.10.390.10">
    <property type="entry name" value="Neutral Protease Domain 2"/>
    <property type="match status" value="1"/>
</dbReference>
<keyword evidence="4" id="KW-0732">Signal</keyword>
<keyword evidence="2" id="KW-0645">Protease</keyword>
<dbReference type="KEGG" id="sfy:GFH48_38850"/>
<keyword evidence="7" id="KW-0482">Metalloprotease</keyword>
<name>A0A5Q0LN82_9ACTN</name>
<keyword evidence="3" id="KW-0479">Metal-binding</keyword>
<feature type="region of interest" description="Disordered" evidence="9">
    <location>
        <begin position="223"/>
        <end position="245"/>
    </location>
</feature>
<gene>
    <name evidence="14" type="ORF">GFH48_38850</name>
</gene>
<dbReference type="InterPro" id="IPR023612">
    <property type="entry name" value="Peptidase_M4"/>
</dbReference>
<keyword evidence="6" id="KW-0862">Zinc</keyword>
<protein>
    <recommendedName>
        <fullName evidence="16">M4 family peptidase</fullName>
    </recommendedName>
</protein>
<evidence type="ECO:0000256" key="10">
    <source>
        <dbReference type="SAM" id="Phobius"/>
    </source>
</evidence>
<feature type="active site" description="Proton donor" evidence="8">
    <location>
        <position position="846"/>
    </location>
</feature>
<reference evidence="14 15" key="1">
    <citation type="submission" date="2019-10" db="EMBL/GenBank/DDBJ databases">
        <title>A novel species.</title>
        <authorList>
            <person name="Gao J."/>
        </authorList>
    </citation>
    <scope>NUCLEOTIDE SEQUENCE [LARGE SCALE GENOMIC DNA]</scope>
    <source>
        <strain evidence="14 15">QMT-28</strain>
    </source>
</reference>
<keyword evidence="5" id="KW-0378">Hydrolase</keyword>
<evidence type="ECO:0000256" key="3">
    <source>
        <dbReference type="ARBA" id="ARBA00022723"/>
    </source>
</evidence>
<accession>A0A5Q0LN82</accession>
<evidence type="ECO:0008006" key="16">
    <source>
        <dbReference type="Google" id="ProtNLM"/>
    </source>
</evidence>
<dbReference type="Gene3D" id="3.10.170.10">
    <property type="match status" value="1"/>
</dbReference>
<dbReference type="SUPFAM" id="SSF55486">
    <property type="entry name" value="Metalloproteases ('zincins'), catalytic domain"/>
    <property type="match status" value="1"/>
</dbReference>
<dbReference type="Pfam" id="PF02868">
    <property type="entry name" value="Peptidase_M4_C"/>
    <property type="match status" value="1"/>
</dbReference>
<evidence type="ECO:0000259" key="12">
    <source>
        <dbReference type="Pfam" id="PF02868"/>
    </source>
</evidence>
<evidence type="ECO:0000313" key="14">
    <source>
        <dbReference type="EMBL" id="QFZ78441.1"/>
    </source>
</evidence>
<evidence type="ECO:0000313" key="15">
    <source>
        <dbReference type="Proteomes" id="UP000326179"/>
    </source>
</evidence>
<feature type="transmembrane region" description="Helical" evidence="10">
    <location>
        <begin position="133"/>
        <end position="154"/>
    </location>
</feature>
<dbReference type="GO" id="GO:0006508">
    <property type="term" value="P:proteolysis"/>
    <property type="evidence" value="ECO:0007669"/>
    <property type="project" value="UniProtKB-KW"/>
</dbReference>
<dbReference type="GO" id="GO:0004222">
    <property type="term" value="F:metalloendopeptidase activity"/>
    <property type="evidence" value="ECO:0007669"/>
    <property type="project" value="InterPro"/>
</dbReference>
<evidence type="ECO:0000259" key="11">
    <source>
        <dbReference type="Pfam" id="PF01447"/>
    </source>
</evidence>
<dbReference type="Pfam" id="PF05630">
    <property type="entry name" value="NPP1"/>
    <property type="match status" value="1"/>
</dbReference>
<evidence type="ECO:0000259" key="13">
    <source>
        <dbReference type="Pfam" id="PF07504"/>
    </source>
</evidence>
<evidence type="ECO:0000256" key="9">
    <source>
        <dbReference type="SAM" id="MobiDB-lite"/>
    </source>
</evidence>
<feature type="compositionally biased region" description="Polar residues" evidence="9">
    <location>
        <begin position="229"/>
        <end position="243"/>
    </location>
</feature>
<dbReference type="InterPro" id="IPR013856">
    <property type="entry name" value="Peptidase_M4_domain"/>
</dbReference>
<dbReference type="PANTHER" id="PTHR33794:SF1">
    <property type="entry name" value="BACILLOLYSIN"/>
    <property type="match status" value="1"/>
</dbReference>